<dbReference type="PANTHER" id="PTHR16983:SF14">
    <property type="entry name" value="SECRETED LY-6_UPAR DOMAIN-CONTAINING PROTEIN 2"/>
    <property type="match status" value="1"/>
</dbReference>
<organism evidence="9">
    <name type="scientific">Castor canadensis</name>
    <name type="common">American beaver</name>
    <dbReference type="NCBI Taxonomy" id="51338"/>
    <lineage>
        <taxon>Eukaryota</taxon>
        <taxon>Metazoa</taxon>
        <taxon>Chordata</taxon>
        <taxon>Craniata</taxon>
        <taxon>Vertebrata</taxon>
        <taxon>Euteleostomi</taxon>
        <taxon>Mammalia</taxon>
        <taxon>Eutheria</taxon>
        <taxon>Euarchontoglires</taxon>
        <taxon>Glires</taxon>
        <taxon>Rodentia</taxon>
        <taxon>Castorimorpha</taxon>
        <taxon>Castoridae</taxon>
        <taxon>Castor</taxon>
    </lineage>
</organism>
<dbReference type="AlphaFoldDB" id="A0A8B7TZ79"/>
<keyword evidence="3 7" id="KW-0732">Signal</keyword>
<evidence type="ECO:0000256" key="5">
    <source>
        <dbReference type="ARBA" id="ARBA00062105"/>
    </source>
</evidence>
<evidence type="ECO:0000256" key="2">
    <source>
        <dbReference type="ARBA" id="ARBA00022525"/>
    </source>
</evidence>
<comment type="subcellular location">
    <subcellularLocation>
        <location evidence="1">Secreted</location>
    </subcellularLocation>
</comment>
<dbReference type="PANTHER" id="PTHR16983">
    <property type="entry name" value="UPAR/LY6 DOMAIN-CONTAINING PROTEIN"/>
    <property type="match status" value="1"/>
</dbReference>
<dbReference type="GO" id="GO:0005576">
    <property type="term" value="C:extracellular region"/>
    <property type="evidence" value="ECO:0007669"/>
    <property type="project" value="UniProtKB-SubCell"/>
</dbReference>
<evidence type="ECO:0000313" key="9">
    <source>
        <dbReference type="RefSeq" id="XP_020012411.1"/>
    </source>
</evidence>
<keyword evidence="2" id="KW-0964">Secreted</keyword>
<sequence>MASLLSVLLVALVGLPLAEALDCHVCAYNGDNCFNPMRCPAMVTYCMTTRTSTAQNLWCHRCKGFGGCSHESSCPWGSTHCVIIATRAPISFKDMPLVTKMCYDSCPDVHSLGLGPHVSIACCQSSLCNHD</sequence>
<feature type="domain" description="UPAR/Ly6" evidence="8">
    <location>
        <begin position="55"/>
        <end position="130"/>
    </location>
</feature>
<feature type="signal peptide" evidence="7">
    <location>
        <begin position="1"/>
        <end position="20"/>
    </location>
</feature>
<evidence type="ECO:0000256" key="1">
    <source>
        <dbReference type="ARBA" id="ARBA00004613"/>
    </source>
</evidence>
<evidence type="ECO:0000256" key="3">
    <source>
        <dbReference type="ARBA" id="ARBA00022729"/>
    </source>
</evidence>
<dbReference type="InterPro" id="IPR016054">
    <property type="entry name" value="LY6_UPA_recep-like"/>
</dbReference>
<dbReference type="KEGG" id="ccan:109681881"/>
<dbReference type="Gene3D" id="2.10.60.10">
    <property type="entry name" value="CD59"/>
    <property type="match status" value="2"/>
</dbReference>
<reference evidence="9" key="1">
    <citation type="submission" date="2025-08" db="UniProtKB">
        <authorList>
            <consortium name="RefSeq"/>
        </authorList>
    </citation>
    <scope>IDENTIFICATION</scope>
    <source>
        <tissue evidence="9">Leukocyte</tissue>
    </source>
</reference>
<name>A0A8B7TZ79_CASCN</name>
<evidence type="ECO:0000256" key="7">
    <source>
        <dbReference type="SAM" id="SignalP"/>
    </source>
</evidence>
<feature type="domain" description="UPAR/Ly6" evidence="8">
    <location>
        <begin position="20"/>
        <end position="52"/>
    </location>
</feature>
<dbReference type="GO" id="GO:0005886">
    <property type="term" value="C:plasma membrane"/>
    <property type="evidence" value="ECO:0007669"/>
    <property type="project" value="TreeGrafter"/>
</dbReference>
<dbReference type="OrthoDB" id="9532969at2759"/>
<proteinExistence type="predicted"/>
<dbReference type="RefSeq" id="XP_020012411.1">
    <property type="nucleotide sequence ID" value="XM_020156822.1"/>
</dbReference>
<feature type="chain" id="PRO_5034234176" description="Secreted Ly-6/uPAR domain-containing protein 2" evidence="7">
    <location>
        <begin position="21"/>
        <end position="131"/>
    </location>
</feature>
<dbReference type="SUPFAM" id="SSF57302">
    <property type="entry name" value="Snake toxin-like"/>
    <property type="match status" value="2"/>
</dbReference>
<gene>
    <name evidence="9" type="primary">Lynx1</name>
</gene>
<protein>
    <recommendedName>
        <fullName evidence="6">Secreted Ly-6/uPAR domain-containing protein 2</fullName>
    </recommendedName>
</protein>
<dbReference type="InterPro" id="IPR045860">
    <property type="entry name" value="Snake_toxin-like_sf"/>
</dbReference>
<dbReference type="FunFam" id="2.10.60.10:FF:000026">
    <property type="entry name" value="Secreted Ly-6/uPAR domain-containing protein 2"/>
    <property type="match status" value="1"/>
</dbReference>
<keyword evidence="4" id="KW-1015">Disulfide bond</keyword>
<comment type="subunit">
    <text evidence="5">Interacts with CHRNA3, CHRNA4, CHRNA5, CHRNA7, CHRNB2 and CHRNB4. Interacts with CHRM1 and CHRM3 probably in an allosteric manner.</text>
</comment>
<accession>A0A8B7TZ79</accession>
<evidence type="ECO:0000259" key="8">
    <source>
        <dbReference type="Pfam" id="PF00021"/>
    </source>
</evidence>
<dbReference type="Pfam" id="PF00021">
    <property type="entry name" value="UPAR_LY6"/>
    <property type="match status" value="2"/>
</dbReference>
<evidence type="ECO:0000256" key="4">
    <source>
        <dbReference type="ARBA" id="ARBA00023157"/>
    </source>
</evidence>
<evidence type="ECO:0000256" key="6">
    <source>
        <dbReference type="ARBA" id="ARBA00070739"/>
    </source>
</evidence>
<dbReference type="InterPro" id="IPR051110">
    <property type="entry name" value="Ly-6/neurotoxin-like_GPI-ap"/>
</dbReference>
<dbReference type="CTD" id="66004"/>